<feature type="chain" id="PRO_5026357943" evidence="1">
    <location>
        <begin position="22"/>
        <end position="244"/>
    </location>
</feature>
<keyword evidence="3" id="KW-1185">Reference proteome</keyword>
<reference evidence="2 3" key="1">
    <citation type="submission" date="2019-11" db="EMBL/GenBank/DDBJ databases">
        <authorList>
            <person name="Zheng R.K."/>
            <person name="Sun C.M."/>
        </authorList>
    </citation>
    <scope>NUCLEOTIDE SEQUENCE [LARGE SCALE GENOMIC DNA]</scope>
    <source>
        <strain evidence="2 3">SRB007</strain>
    </source>
</reference>
<dbReference type="Proteomes" id="UP000428328">
    <property type="component" value="Chromosome"/>
</dbReference>
<feature type="signal peptide" evidence="1">
    <location>
        <begin position="1"/>
        <end position="21"/>
    </location>
</feature>
<dbReference type="AlphaFoldDB" id="A0A6I6JFY5"/>
<dbReference type="PANTHER" id="PTHR35936">
    <property type="entry name" value="MEMBRANE-BOUND LYTIC MUREIN TRANSGLYCOSYLASE F"/>
    <property type="match status" value="1"/>
</dbReference>
<gene>
    <name evidence="2" type="ORF">GM415_16985</name>
</gene>
<dbReference type="PANTHER" id="PTHR35936:SF25">
    <property type="entry name" value="ABC TRANSPORTER SUBSTRATE-BINDING PROTEIN"/>
    <property type="match status" value="1"/>
</dbReference>
<dbReference type="RefSeq" id="WP_158950292.1">
    <property type="nucleotide sequence ID" value="NZ_CP046400.1"/>
</dbReference>
<name>A0A6I6JFY5_9BACT</name>
<organism evidence="2 3">
    <name type="scientific">Pseudodesulfovibrio cashew</name>
    <dbReference type="NCBI Taxonomy" id="2678688"/>
    <lineage>
        <taxon>Bacteria</taxon>
        <taxon>Pseudomonadati</taxon>
        <taxon>Thermodesulfobacteriota</taxon>
        <taxon>Desulfovibrionia</taxon>
        <taxon>Desulfovibrionales</taxon>
        <taxon>Desulfovibrionaceae</taxon>
    </lineage>
</organism>
<dbReference type="KEGG" id="psel:GM415_16985"/>
<evidence type="ECO:0000313" key="3">
    <source>
        <dbReference type="Proteomes" id="UP000428328"/>
    </source>
</evidence>
<dbReference type="SUPFAM" id="SSF53850">
    <property type="entry name" value="Periplasmic binding protein-like II"/>
    <property type="match status" value="1"/>
</dbReference>
<dbReference type="EMBL" id="CP046400">
    <property type="protein sequence ID" value="QGY41746.1"/>
    <property type="molecule type" value="Genomic_DNA"/>
</dbReference>
<protein>
    <submittedName>
        <fullName evidence="2">ABC transporter</fullName>
    </submittedName>
</protein>
<evidence type="ECO:0000313" key="2">
    <source>
        <dbReference type="EMBL" id="QGY41746.1"/>
    </source>
</evidence>
<evidence type="ECO:0000256" key="1">
    <source>
        <dbReference type="SAM" id="SignalP"/>
    </source>
</evidence>
<keyword evidence="1" id="KW-0732">Signal</keyword>
<proteinExistence type="predicted"/>
<accession>A0A6I6JFY5</accession>
<sequence>MRKIVFTLSALLLLFCLPAQAGKGKVVLASLYWPPYAGEGLPGGGSAVRIVREAFRMAGYELEVRYFPWNRVMFEAESNPEIDGYFPEYRGRASRCLYSDSIGRSPLGFAKLRTHKLPWNEIAEIGAGAQVVGVVDGYLNSVEFDELARKKIIRTETAVSDRLNLRKVLMERIDLAVIDLNVFRYLAETDPVIHSRKEELDFMPRMLAIHNLYVCFEREPRGAALKELFNKGLRLVGTGGAPTD</sequence>